<sequence>MIIVHSPSPVVLALALGLGVATAAVAAPPQYHLVPIEIEGAESVFVADMNDAGLAVGYYVDADTFQSRPFLWDGQQAHELPIPADREEGQATGINGDGRIVGYASTILKDGAVTTALLWNVADLTQYAVIEGPAGTQINPDDINDAGVVVGLAATDGQFNAFEWSAERGFVDDGVPAHGPGTQAYWAGINNAGVKLGGWYFPGTPSHATIGQAGVAGIAPIAAGVDEVASKAYAANEAGLAVGEMDLAGDGKPVPVTFRDGTATAVPGALLGLAQGIAFDVNERGTIVGRAYDFATLAFKAFVHVDGVSYDIAAQSDNGTSYEYLLNAVAVAENGTIAGTARGPNFTVASYVAVPVVVETIFADGFEQP</sequence>
<comment type="caution">
    <text evidence="2">The sequence shown here is derived from an EMBL/GenBank/DDBJ whole genome shotgun (WGS) entry which is preliminary data.</text>
</comment>
<organism evidence="2 3">
    <name type="scientific">Rhodanobacter denitrificans</name>
    <dbReference type="NCBI Taxonomy" id="666685"/>
    <lineage>
        <taxon>Bacteria</taxon>
        <taxon>Pseudomonadati</taxon>
        <taxon>Pseudomonadota</taxon>
        <taxon>Gammaproteobacteria</taxon>
        <taxon>Lysobacterales</taxon>
        <taxon>Rhodanobacteraceae</taxon>
        <taxon>Rhodanobacter</taxon>
    </lineage>
</organism>
<evidence type="ECO:0000313" key="2">
    <source>
        <dbReference type="EMBL" id="PZQ09808.1"/>
    </source>
</evidence>
<dbReference type="Proteomes" id="UP000249046">
    <property type="component" value="Unassembled WGS sequence"/>
</dbReference>
<proteinExistence type="predicted"/>
<gene>
    <name evidence="2" type="ORF">DI564_17190</name>
</gene>
<protein>
    <recommendedName>
        <fullName evidence="4">HAF repeat-containing protein</fullName>
    </recommendedName>
</protein>
<dbReference type="AlphaFoldDB" id="A0A2W5K361"/>
<name>A0A2W5K361_9GAMM</name>
<dbReference type="EMBL" id="QFPO01000024">
    <property type="protein sequence ID" value="PZQ09808.1"/>
    <property type="molecule type" value="Genomic_DNA"/>
</dbReference>
<evidence type="ECO:0008006" key="4">
    <source>
        <dbReference type="Google" id="ProtNLM"/>
    </source>
</evidence>
<reference evidence="2 3" key="1">
    <citation type="submission" date="2017-08" db="EMBL/GenBank/DDBJ databases">
        <title>Infants hospitalized years apart are colonized by the same room-sourced microbial strains.</title>
        <authorList>
            <person name="Brooks B."/>
            <person name="Olm M.R."/>
            <person name="Firek B.A."/>
            <person name="Baker R."/>
            <person name="Thomas B.C."/>
            <person name="Morowitz M.J."/>
            <person name="Banfield J.F."/>
        </authorList>
    </citation>
    <scope>NUCLEOTIDE SEQUENCE [LARGE SCALE GENOMIC DNA]</scope>
    <source>
        <strain evidence="2">S2_005_003_R2_42</strain>
    </source>
</reference>
<feature type="signal peptide" evidence="1">
    <location>
        <begin position="1"/>
        <end position="26"/>
    </location>
</feature>
<evidence type="ECO:0000313" key="3">
    <source>
        <dbReference type="Proteomes" id="UP000249046"/>
    </source>
</evidence>
<evidence type="ECO:0000256" key="1">
    <source>
        <dbReference type="SAM" id="SignalP"/>
    </source>
</evidence>
<accession>A0A2W5K361</accession>
<feature type="chain" id="PRO_5015844363" description="HAF repeat-containing protein" evidence="1">
    <location>
        <begin position="27"/>
        <end position="369"/>
    </location>
</feature>
<keyword evidence="1" id="KW-0732">Signal</keyword>